<gene>
    <name evidence="2" type="ORF">CVT25_003768</name>
</gene>
<feature type="region of interest" description="Disordered" evidence="1">
    <location>
        <begin position="1"/>
        <end position="61"/>
    </location>
</feature>
<protein>
    <submittedName>
        <fullName evidence="2">Uncharacterized protein</fullName>
    </submittedName>
</protein>
<evidence type="ECO:0000313" key="2">
    <source>
        <dbReference type="EMBL" id="PPQ91335.1"/>
    </source>
</evidence>
<accession>A0A409XKM7</accession>
<name>A0A409XKM7_PSICY</name>
<dbReference type="Proteomes" id="UP000283269">
    <property type="component" value="Unassembled WGS sequence"/>
</dbReference>
<dbReference type="InParanoid" id="A0A409XKM7"/>
<organism evidence="2 3">
    <name type="scientific">Psilocybe cyanescens</name>
    <dbReference type="NCBI Taxonomy" id="93625"/>
    <lineage>
        <taxon>Eukaryota</taxon>
        <taxon>Fungi</taxon>
        <taxon>Dikarya</taxon>
        <taxon>Basidiomycota</taxon>
        <taxon>Agaricomycotina</taxon>
        <taxon>Agaricomycetes</taxon>
        <taxon>Agaricomycetidae</taxon>
        <taxon>Agaricales</taxon>
        <taxon>Agaricineae</taxon>
        <taxon>Strophariaceae</taxon>
        <taxon>Psilocybe</taxon>
    </lineage>
</organism>
<comment type="caution">
    <text evidence="2">The sequence shown here is derived from an EMBL/GenBank/DDBJ whole genome shotgun (WGS) entry which is preliminary data.</text>
</comment>
<keyword evidence="3" id="KW-1185">Reference proteome</keyword>
<feature type="compositionally biased region" description="Basic and acidic residues" evidence="1">
    <location>
        <begin position="14"/>
        <end position="26"/>
    </location>
</feature>
<sequence length="247" mass="26781">MRERMPTGGGRRKEKAEAEDGERQAEEEAEEGAGEGEGKNGILVPHPPPPTTEPQPTSASKAKPEFVMGILARKVVGVHLAMLDTDYCPATRGAHFSDGSRISHIAMCIHPPLHHILLLLRAPSVELRVRLLEQCDGEEREHQEGAIVIIEGLSALALPDELRGRASLQTNEVQYTPPATYADETLEEALDLVPTLHALKGSSTQPLRMAILARPSYSILKGHKASSQDPIDYDAPFSTSDGVKLPL</sequence>
<proteinExistence type="predicted"/>
<reference evidence="2 3" key="1">
    <citation type="journal article" date="2018" name="Evol. Lett.">
        <title>Horizontal gene cluster transfer increased hallucinogenic mushroom diversity.</title>
        <authorList>
            <person name="Reynolds H.T."/>
            <person name="Vijayakumar V."/>
            <person name="Gluck-Thaler E."/>
            <person name="Korotkin H.B."/>
            <person name="Matheny P.B."/>
            <person name="Slot J.C."/>
        </authorList>
    </citation>
    <scope>NUCLEOTIDE SEQUENCE [LARGE SCALE GENOMIC DNA]</scope>
    <source>
        <strain evidence="2 3">2631</strain>
    </source>
</reference>
<evidence type="ECO:0000313" key="3">
    <source>
        <dbReference type="Proteomes" id="UP000283269"/>
    </source>
</evidence>
<dbReference type="EMBL" id="NHYD01001374">
    <property type="protein sequence ID" value="PPQ91335.1"/>
    <property type="molecule type" value="Genomic_DNA"/>
</dbReference>
<evidence type="ECO:0000256" key="1">
    <source>
        <dbReference type="SAM" id="MobiDB-lite"/>
    </source>
</evidence>
<dbReference type="AlphaFoldDB" id="A0A409XKM7"/>